<dbReference type="Proteomes" id="UP000268623">
    <property type="component" value="Unassembled WGS sequence"/>
</dbReference>
<evidence type="ECO:0000256" key="1">
    <source>
        <dbReference type="SAM" id="Phobius"/>
    </source>
</evidence>
<name>A0A3M9XIP6_9HYPH</name>
<reference evidence="2 3" key="1">
    <citation type="submission" date="2018-08" db="EMBL/GenBank/DDBJ databases">
        <title>Genome sequence of Methylocystis hirsuta CSC1, a methanotroph able to accumulate PHAs.</title>
        <authorList>
            <person name="Bordel S."/>
            <person name="Rodriguez E."/>
            <person name="Gancedo J."/>
            <person name="Munoz R."/>
        </authorList>
    </citation>
    <scope>NUCLEOTIDE SEQUENCE [LARGE SCALE GENOMIC DNA]</scope>
    <source>
        <strain evidence="2 3">CSC1</strain>
    </source>
</reference>
<feature type="transmembrane region" description="Helical" evidence="1">
    <location>
        <begin position="169"/>
        <end position="194"/>
    </location>
</feature>
<dbReference type="RefSeq" id="WP_123178060.1">
    <property type="nucleotide sequence ID" value="NZ_QWDD01000004.1"/>
</dbReference>
<comment type="caution">
    <text evidence="2">The sequence shown here is derived from an EMBL/GenBank/DDBJ whole genome shotgun (WGS) entry which is preliminary data.</text>
</comment>
<evidence type="ECO:0000313" key="2">
    <source>
        <dbReference type="EMBL" id="RNJ47969.1"/>
    </source>
</evidence>
<accession>A0A3M9XIP6</accession>
<keyword evidence="1" id="KW-0472">Membrane</keyword>
<dbReference type="AlphaFoldDB" id="A0A3M9XIP6"/>
<sequence>MTLDDYVLTATKARASSAPPSLRNPLVAAAREAALSTIAHQAFKDGVGLDYFYGMVLESQKFFDEFFSATKPAFPESDDRRLWAHQKFGPFENIDPKTDIDIKKVKEIADAYFTKPVIHDPYFGWCLLDSLIFTEIKSFLRVMMATQFGSAPGNPAYFLSKGNEARYDFLSPLFFVLAIVFNYVTPVAIGYYAVENGHEIIGGLFYAIAAVGVLSYVATYSKRQATKKSNEEKLKKVLELYEQLKNEMIPANNVQRLADEASKLGVRFDNTIRSLIQIALHQQ</sequence>
<evidence type="ECO:0000313" key="3">
    <source>
        <dbReference type="Proteomes" id="UP000268623"/>
    </source>
</evidence>
<feature type="transmembrane region" description="Helical" evidence="1">
    <location>
        <begin position="200"/>
        <end position="219"/>
    </location>
</feature>
<keyword evidence="3" id="KW-1185">Reference proteome</keyword>
<keyword evidence="1" id="KW-1133">Transmembrane helix</keyword>
<dbReference type="EMBL" id="QWDD01000004">
    <property type="protein sequence ID" value="RNJ47969.1"/>
    <property type="molecule type" value="Genomic_DNA"/>
</dbReference>
<keyword evidence="1" id="KW-0812">Transmembrane</keyword>
<protein>
    <submittedName>
        <fullName evidence="2">Uncharacterized protein</fullName>
    </submittedName>
</protein>
<gene>
    <name evidence="2" type="ORF">D1O30_21285</name>
</gene>
<proteinExistence type="predicted"/>
<organism evidence="2 3">
    <name type="scientific">Methylocystis hirsuta</name>
    <dbReference type="NCBI Taxonomy" id="369798"/>
    <lineage>
        <taxon>Bacteria</taxon>
        <taxon>Pseudomonadati</taxon>
        <taxon>Pseudomonadota</taxon>
        <taxon>Alphaproteobacteria</taxon>
        <taxon>Hyphomicrobiales</taxon>
        <taxon>Methylocystaceae</taxon>
        <taxon>Methylocystis</taxon>
    </lineage>
</organism>